<evidence type="ECO:0000259" key="9">
    <source>
        <dbReference type="Pfam" id="PF02771"/>
    </source>
</evidence>
<dbReference type="GO" id="GO:0050660">
    <property type="term" value="F:flavin adenine dinucleotide binding"/>
    <property type="evidence" value="ECO:0007669"/>
    <property type="project" value="InterPro"/>
</dbReference>
<dbReference type="STRING" id="1505087.AYJ54_36945"/>
<feature type="domain" description="Acyl-CoA oxidase/dehydrogenase middle" evidence="8">
    <location>
        <begin position="122"/>
        <end position="217"/>
    </location>
</feature>
<dbReference type="InterPro" id="IPR037069">
    <property type="entry name" value="AcylCoA_DH/ox_N_sf"/>
</dbReference>
<name>A0A176Y7Q1_9BRAD</name>
<dbReference type="FunFam" id="1.20.140.10:FF:000001">
    <property type="entry name" value="Acyl-CoA dehydrogenase"/>
    <property type="match status" value="1"/>
</dbReference>
<comment type="caution">
    <text evidence="10">The sequence shown here is derived from an EMBL/GenBank/DDBJ whole genome shotgun (WGS) entry which is preliminary data.</text>
</comment>
<comment type="cofactor">
    <cofactor evidence="1 6">
        <name>FAD</name>
        <dbReference type="ChEBI" id="CHEBI:57692"/>
    </cofactor>
</comment>
<comment type="similarity">
    <text evidence="2 6">Belongs to the acyl-CoA dehydrogenase family.</text>
</comment>
<dbReference type="GO" id="GO:0003995">
    <property type="term" value="F:acyl-CoA dehydrogenase activity"/>
    <property type="evidence" value="ECO:0007669"/>
    <property type="project" value="InterPro"/>
</dbReference>
<dbReference type="Pfam" id="PF00441">
    <property type="entry name" value="Acyl-CoA_dh_1"/>
    <property type="match status" value="1"/>
</dbReference>
<dbReference type="SUPFAM" id="SSF47203">
    <property type="entry name" value="Acyl-CoA dehydrogenase C-terminal domain-like"/>
    <property type="match status" value="1"/>
</dbReference>
<dbReference type="SUPFAM" id="SSF56645">
    <property type="entry name" value="Acyl-CoA dehydrogenase NM domain-like"/>
    <property type="match status" value="1"/>
</dbReference>
<dbReference type="Pfam" id="PF02770">
    <property type="entry name" value="Acyl-CoA_dh_M"/>
    <property type="match status" value="1"/>
</dbReference>
<dbReference type="Proteomes" id="UP000076959">
    <property type="component" value="Unassembled WGS sequence"/>
</dbReference>
<evidence type="ECO:0000256" key="4">
    <source>
        <dbReference type="ARBA" id="ARBA00022827"/>
    </source>
</evidence>
<feature type="domain" description="Acyl-CoA dehydrogenase/oxidase C-terminal" evidence="7">
    <location>
        <begin position="229"/>
        <end position="378"/>
    </location>
</feature>
<evidence type="ECO:0000313" key="10">
    <source>
        <dbReference type="EMBL" id="OAE96343.1"/>
    </source>
</evidence>
<dbReference type="RefSeq" id="WP_063709220.1">
    <property type="nucleotide sequence ID" value="NZ_LUUB01000131.1"/>
</dbReference>
<keyword evidence="3 6" id="KW-0285">Flavoprotein</keyword>
<dbReference type="InterPro" id="IPR009100">
    <property type="entry name" value="AcylCoA_DH/oxidase_NM_dom_sf"/>
</dbReference>
<dbReference type="PROSITE" id="PS00072">
    <property type="entry name" value="ACYL_COA_DH_1"/>
    <property type="match status" value="1"/>
</dbReference>
<dbReference type="InterPro" id="IPR006089">
    <property type="entry name" value="Acyl-CoA_DH_CS"/>
</dbReference>
<evidence type="ECO:0000313" key="11">
    <source>
        <dbReference type="Proteomes" id="UP000076959"/>
    </source>
</evidence>
<gene>
    <name evidence="10" type="ORF">AYJ54_36945</name>
</gene>
<dbReference type="InterPro" id="IPR046373">
    <property type="entry name" value="Acyl-CoA_Oxase/DH_mid-dom_sf"/>
</dbReference>
<accession>A0A176Y7Q1</accession>
<dbReference type="AlphaFoldDB" id="A0A176Y7Q1"/>
<reference evidence="10 11" key="1">
    <citation type="submission" date="2016-03" db="EMBL/GenBank/DDBJ databases">
        <title>Draft Genome Sequence of the Strain BR 10245 (Bradyrhizobium sp.) isolated from nodules of Centrolobium paraense.</title>
        <authorList>
            <person name="Simoes-Araujo J.L.Sr."/>
            <person name="Barauna A.C."/>
            <person name="Silva K."/>
            <person name="Zilli J.E."/>
        </authorList>
    </citation>
    <scope>NUCLEOTIDE SEQUENCE [LARGE SCALE GENOMIC DNA]</scope>
    <source>
        <strain evidence="10 11">BR 10245</strain>
    </source>
</reference>
<dbReference type="Gene3D" id="2.40.110.10">
    <property type="entry name" value="Butyryl-CoA Dehydrogenase, subunit A, domain 2"/>
    <property type="match status" value="1"/>
</dbReference>
<dbReference type="InterPro" id="IPR006091">
    <property type="entry name" value="Acyl-CoA_Oxase/DH_mid-dom"/>
</dbReference>
<evidence type="ECO:0000259" key="7">
    <source>
        <dbReference type="Pfam" id="PF00441"/>
    </source>
</evidence>
<evidence type="ECO:0000256" key="2">
    <source>
        <dbReference type="ARBA" id="ARBA00009347"/>
    </source>
</evidence>
<dbReference type="OrthoDB" id="9775090at2"/>
<keyword evidence="5 6" id="KW-0560">Oxidoreductase</keyword>
<dbReference type="InterPro" id="IPR036250">
    <property type="entry name" value="AcylCo_DH-like_C"/>
</dbReference>
<proteinExistence type="inferred from homology"/>
<sequence>MIDLASHEMAMLRQTVRGFVRNRLEPLEQQIETDDNVSPDLLAKLRGEASDLGIYGFNLPPELGGYGLPVSAQVGILEEVTHTSVPLSEVVGFLPLSLIHLNEEQRDRILPDLVSGRATMTYALTEPDAGSDLSGIRTKAAKVDGGWRLEGAKQFISNVETCDYVIVLAVSDSTASLKGRLTTFIVKRTNPGLAGLTRYKKMGWHGYHLNGFSLEDCFVPDEDVLGRPGDGFLVMMASINHDRILSACRSLGLAQRAHDMSVNYAKERRAFGSQLAGHQAIQFMIADNDVEIEATRALIYRAAELCDQNDPTSRIAVSRAKLYASEMGCRVVDRCLQIFGGMGYMCELPIERFYRDARAFRLGEGTSEMQRIQIARQALAN</sequence>
<evidence type="ECO:0000259" key="8">
    <source>
        <dbReference type="Pfam" id="PF02770"/>
    </source>
</evidence>
<evidence type="ECO:0000256" key="3">
    <source>
        <dbReference type="ARBA" id="ARBA00022630"/>
    </source>
</evidence>
<dbReference type="PANTHER" id="PTHR43884:SF40">
    <property type="entry name" value="ACYL-COA DEHYDROGENASE"/>
    <property type="match status" value="1"/>
</dbReference>
<dbReference type="EMBL" id="LUUB01000131">
    <property type="protein sequence ID" value="OAE96343.1"/>
    <property type="molecule type" value="Genomic_DNA"/>
</dbReference>
<protein>
    <submittedName>
        <fullName evidence="10">Acyl-CoA dehydrogenase</fullName>
    </submittedName>
</protein>
<keyword evidence="4 6" id="KW-0274">FAD</keyword>
<evidence type="ECO:0000256" key="1">
    <source>
        <dbReference type="ARBA" id="ARBA00001974"/>
    </source>
</evidence>
<evidence type="ECO:0000256" key="5">
    <source>
        <dbReference type="ARBA" id="ARBA00023002"/>
    </source>
</evidence>
<feature type="domain" description="Acyl-CoA dehydrogenase/oxidase N-terminal" evidence="9">
    <location>
        <begin position="7"/>
        <end position="116"/>
    </location>
</feature>
<keyword evidence="11" id="KW-1185">Reference proteome</keyword>
<dbReference type="InterPro" id="IPR009075">
    <property type="entry name" value="AcylCo_DH/oxidase_C"/>
</dbReference>
<dbReference type="Gene3D" id="1.20.140.10">
    <property type="entry name" value="Butyryl-CoA Dehydrogenase, subunit A, domain 3"/>
    <property type="match status" value="1"/>
</dbReference>
<dbReference type="PANTHER" id="PTHR43884">
    <property type="entry name" value="ACYL-COA DEHYDROGENASE"/>
    <property type="match status" value="1"/>
</dbReference>
<dbReference type="PROSITE" id="PS00073">
    <property type="entry name" value="ACYL_COA_DH_2"/>
    <property type="match status" value="1"/>
</dbReference>
<dbReference type="Gene3D" id="1.10.540.10">
    <property type="entry name" value="Acyl-CoA dehydrogenase/oxidase, N-terminal domain"/>
    <property type="match status" value="1"/>
</dbReference>
<dbReference type="Pfam" id="PF02771">
    <property type="entry name" value="Acyl-CoA_dh_N"/>
    <property type="match status" value="1"/>
</dbReference>
<dbReference type="InterPro" id="IPR013786">
    <property type="entry name" value="AcylCoA_DH/ox_N"/>
</dbReference>
<organism evidence="10 11">
    <name type="scientific">Bradyrhizobium centrolobii</name>
    <dbReference type="NCBI Taxonomy" id="1505087"/>
    <lineage>
        <taxon>Bacteria</taxon>
        <taxon>Pseudomonadati</taxon>
        <taxon>Pseudomonadota</taxon>
        <taxon>Alphaproteobacteria</taxon>
        <taxon>Hyphomicrobiales</taxon>
        <taxon>Nitrobacteraceae</taxon>
        <taxon>Bradyrhizobium</taxon>
    </lineage>
</organism>
<evidence type="ECO:0000256" key="6">
    <source>
        <dbReference type="RuleBase" id="RU362125"/>
    </source>
</evidence>